<dbReference type="InterPro" id="IPR002347">
    <property type="entry name" value="SDR_fam"/>
</dbReference>
<dbReference type="Pfam" id="PF00106">
    <property type="entry name" value="adh_short"/>
    <property type="match status" value="1"/>
</dbReference>
<dbReference type="PRINTS" id="PR00081">
    <property type="entry name" value="GDHRDH"/>
</dbReference>
<dbReference type="InterPro" id="IPR036291">
    <property type="entry name" value="NAD(P)-bd_dom_sf"/>
</dbReference>
<dbReference type="Gene3D" id="3.40.50.720">
    <property type="entry name" value="NAD(P)-binding Rossmann-like Domain"/>
    <property type="match status" value="1"/>
</dbReference>
<name>A0AAD9ILM7_PROWI</name>
<sequence>MPPFALTGKTIVVTGANRGIGLEFARQLVGRPGNRIIAGVRRPDNATALKELGSAIQVFPLDVTDPSSIERFADEVKKATPHVDVLINNAGVIGQALSLDQVTKEAMVDVFVANTVGPLLTVRALHQRALLGGEAGSLVATVTSKMGSIADCSSGYYDYWASKAAVNVVNKALAGDLGRDNVTLTLLHPGYVKTDMTGGKGNIDTTTSVHGMLTVLESGSDLQGTWHAWDGQQVPCQAGLGENSTAGAYFKVEQEADLQRYRERLVKEGVLDKSTPKPDPRSVEESLHAFEVRTVQPEILQQQARLDDPDAAKRREFLRRGKAVFAEMTPEERHRYRLASSPIGRSLGHIPKVSMGRGRWDVAPPAHVAPATVRALSPEAAEVARRTYAVGLRAIAYGTLLGLGAVALAGSYAAQSLGVGQPGADAAGSLREWLRPFAEGVRDRVAPAKEALGGLLGGSGNAEAAERSEFQHRLMKRFNPAAAGAPEGGRDQTPFL</sequence>
<dbReference type="InterPro" id="IPR052184">
    <property type="entry name" value="SDR_enzymes"/>
</dbReference>
<comment type="similarity">
    <text evidence="1">Belongs to the short-chain dehydrogenases/reductases (SDR) family.</text>
</comment>
<accession>A0AAD9ILM7</accession>
<organism evidence="2 3">
    <name type="scientific">Prototheca wickerhamii</name>
    <dbReference type="NCBI Taxonomy" id="3111"/>
    <lineage>
        <taxon>Eukaryota</taxon>
        <taxon>Viridiplantae</taxon>
        <taxon>Chlorophyta</taxon>
        <taxon>core chlorophytes</taxon>
        <taxon>Trebouxiophyceae</taxon>
        <taxon>Chlorellales</taxon>
        <taxon>Chlorellaceae</taxon>
        <taxon>Prototheca</taxon>
    </lineage>
</organism>
<proteinExistence type="inferred from homology"/>
<protein>
    <submittedName>
        <fullName evidence="2">Uncharacterized protein</fullName>
    </submittedName>
</protein>
<dbReference type="SUPFAM" id="SSF51735">
    <property type="entry name" value="NAD(P)-binding Rossmann-fold domains"/>
    <property type="match status" value="1"/>
</dbReference>
<reference evidence="2" key="1">
    <citation type="submission" date="2021-01" db="EMBL/GenBank/DDBJ databases">
        <authorList>
            <person name="Eckstrom K.M.E."/>
        </authorList>
    </citation>
    <scope>NUCLEOTIDE SEQUENCE</scope>
    <source>
        <strain evidence="2">UVCC 0001</strain>
    </source>
</reference>
<comment type="caution">
    <text evidence="2">The sequence shown here is derived from an EMBL/GenBank/DDBJ whole genome shotgun (WGS) entry which is preliminary data.</text>
</comment>
<keyword evidence="3" id="KW-1185">Reference proteome</keyword>
<evidence type="ECO:0000313" key="2">
    <source>
        <dbReference type="EMBL" id="KAK2079901.1"/>
    </source>
</evidence>
<dbReference type="PANTHER" id="PTHR45458">
    <property type="entry name" value="SHORT-CHAIN DEHYDROGENASE/REDUCTASE SDR"/>
    <property type="match status" value="1"/>
</dbReference>
<dbReference type="PRINTS" id="PR00080">
    <property type="entry name" value="SDRFAMILY"/>
</dbReference>
<dbReference type="Proteomes" id="UP001255856">
    <property type="component" value="Unassembled WGS sequence"/>
</dbReference>
<evidence type="ECO:0000256" key="1">
    <source>
        <dbReference type="RuleBase" id="RU000363"/>
    </source>
</evidence>
<dbReference type="CDD" id="cd05325">
    <property type="entry name" value="carb_red_sniffer_like_SDR_c"/>
    <property type="match status" value="1"/>
</dbReference>
<evidence type="ECO:0000313" key="3">
    <source>
        <dbReference type="Proteomes" id="UP001255856"/>
    </source>
</evidence>
<dbReference type="AlphaFoldDB" id="A0AAD9ILM7"/>
<dbReference type="EMBL" id="JASFZW010000002">
    <property type="protein sequence ID" value="KAK2079901.1"/>
    <property type="molecule type" value="Genomic_DNA"/>
</dbReference>
<dbReference type="PANTHER" id="PTHR45458:SF1">
    <property type="entry name" value="SHORT CHAIN DEHYDROGENASE"/>
    <property type="match status" value="1"/>
</dbReference>
<dbReference type="GO" id="GO:0016616">
    <property type="term" value="F:oxidoreductase activity, acting on the CH-OH group of donors, NAD or NADP as acceptor"/>
    <property type="evidence" value="ECO:0007669"/>
    <property type="project" value="TreeGrafter"/>
</dbReference>
<gene>
    <name evidence="2" type="ORF">QBZ16_002296</name>
</gene>